<gene>
    <name evidence="7" type="ORF">DL764_009229</name>
</gene>
<keyword evidence="5" id="KW-0496">Mitochondrion</keyword>
<accession>A0A4Q4SYF6</accession>
<evidence type="ECO:0000256" key="2">
    <source>
        <dbReference type="ARBA" id="ARBA00022692"/>
    </source>
</evidence>
<dbReference type="PANTHER" id="PTHR21382:SF1">
    <property type="entry name" value="NADH DEHYDROGENASE [UBIQUINONE] 1 ALPHA SUBCOMPLEX SUBUNIT 11"/>
    <property type="match status" value="1"/>
</dbReference>
<comment type="subcellular location">
    <subcellularLocation>
        <location evidence="1">Mitochondrion inner membrane</location>
        <topology evidence="1">Multi-pass membrane protein</topology>
    </subcellularLocation>
</comment>
<dbReference type="PANTHER" id="PTHR21382">
    <property type="entry name" value="NADH-UBIQUINONE OXIDOREDUCTASE SUBUNIT"/>
    <property type="match status" value="1"/>
</dbReference>
<dbReference type="OrthoDB" id="1913277at2759"/>
<dbReference type="Proteomes" id="UP000293360">
    <property type="component" value="Unassembled WGS sequence"/>
</dbReference>
<dbReference type="InterPro" id="IPR039205">
    <property type="entry name" value="NDUFA11"/>
</dbReference>
<evidence type="ECO:0000256" key="5">
    <source>
        <dbReference type="ARBA" id="ARBA00023128"/>
    </source>
</evidence>
<evidence type="ECO:0000256" key="4">
    <source>
        <dbReference type="ARBA" id="ARBA00022989"/>
    </source>
</evidence>
<dbReference type="EMBL" id="QJNU01000826">
    <property type="protein sequence ID" value="RYO85080.1"/>
    <property type="molecule type" value="Genomic_DNA"/>
</dbReference>
<keyword evidence="4" id="KW-1133">Transmembrane helix</keyword>
<evidence type="ECO:0000256" key="1">
    <source>
        <dbReference type="ARBA" id="ARBA00004448"/>
    </source>
</evidence>
<evidence type="ECO:0008006" key="9">
    <source>
        <dbReference type="Google" id="ProtNLM"/>
    </source>
</evidence>
<keyword evidence="3" id="KW-0999">Mitochondrion inner membrane</keyword>
<dbReference type="GO" id="GO:0005743">
    <property type="term" value="C:mitochondrial inner membrane"/>
    <property type="evidence" value="ECO:0007669"/>
    <property type="project" value="UniProtKB-SubCell"/>
</dbReference>
<evidence type="ECO:0000256" key="3">
    <source>
        <dbReference type="ARBA" id="ARBA00022792"/>
    </source>
</evidence>
<proteinExistence type="predicted"/>
<keyword evidence="2" id="KW-0812">Transmembrane</keyword>
<comment type="caution">
    <text evidence="7">The sequence shown here is derived from an EMBL/GenBank/DDBJ whole genome shotgun (WGS) entry which is preliminary data.</text>
</comment>
<evidence type="ECO:0000313" key="7">
    <source>
        <dbReference type="EMBL" id="RYO85080.1"/>
    </source>
</evidence>
<keyword evidence="8" id="KW-1185">Reference proteome</keyword>
<evidence type="ECO:0000313" key="8">
    <source>
        <dbReference type="Proteomes" id="UP000293360"/>
    </source>
</evidence>
<dbReference type="AlphaFoldDB" id="A0A4Q4SYF6"/>
<reference evidence="7 8" key="1">
    <citation type="submission" date="2018-06" db="EMBL/GenBank/DDBJ databases">
        <title>Complete Genomes of Monosporascus.</title>
        <authorList>
            <person name="Robinson A.J."/>
            <person name="Natvig D.O."/>
        </authorList>
    </citation>
    <scope>NUCLEOTIDE SEQUENCE [LARGE SCALE GENOMIC DNA]</scope>
    <source>
        <strain evidence="7 8">CBS 110550</strain>
    </source>
</reference>
<dbReference type="GO" id="GO:0045271">
    <property type="term" value="C:respiratory chain complex I"/>
    <property type="evidence" value="ECO:0007669"/>
    <property type="project" value="InterPro"/>
</dbReference>
<dbReference type="GO" id="GO:0006120">
    <property type="term" value="P:mitochondrial electron transport, NADH to ubiquinone"/>
    <property type="evidence" value="ECO:0007669"/>
    <property type="project" value="InterPro"/>
</dbReference>
<evidence type="ECO:0000256" key="6">
    <source>
        <dbReference type="ARBA" id="ARBA00023136"/>
    </source>
</evidence>
<protein>
    <recommendedName>
        <fullName evidence="9">NADH-ubiquinone oxidoreductase 213 kDa subunit</fullName>
    </recommendedName>
</protein>
<organism evidence="7 8">
    <name type="scientific">Monosporascus ibericus</name>
    <dbReference type="NCBI Taxonomy" id="155417"/>
    <lineage>
        <taxon>Eukaryota</taxon>
        <taxon>Fungi</taxon>
        <taxon>Dikarya</taxon>
        <taxon>Ascomycota</taxon>
        <taxon>Pezizomycotina</taxon>
        <taxon>Sordariomycetes</taxon>
        <taxon>Xylariomycetidae</taxon>
        <taxon>Xylariales</taxon>
        <taxon>Xylariales incertae sedis</taxon>
        <taxon>Monosporascus</taxon>
    </lineage>
</organism>
<name>A0A4Q4SYF6_9PEZI</name>
<dbReference type="STRING" id="155417.A0A4Q4SYF6"/>
<sequence>MANPRPITVQPEEPHFHQKNAIKSGVRGGLAGGAAGLFIAAVQNSLAKRNVGSWAVFSKHGNTIATYAVMGTTFKFTTDAAANLREKDDTLNTTIGAFVAGATLGLRAGRIPRILGFGALFSVVFTAFEYTGGSLRGGQNRANDLDEYERKEFMRLNRRRPMEETVAELGEGRGIRPPGYEERRRERLKEKFGVEINPVKATAD</sequence>
<keyword evidence="6" id="KW-0472">Membrane</keyword>